<proteinExistence type="predicted"/>
<evidence type="ECO:0000256" key="6">
    <source>
        <dbReference type="SAM" id="Phobius"/>
    </source>
</evidence>
<evidence type="ECO:0008006" key="8">
    <source>
        <dbReference type="Google" id="ProtNLM"/>
    </source>
</evidence>
<keyword evidence="1" id="KW-1003">Cell membrane</keyword>
<dbReference type="InterPro" id="IPR001640">
    <property type="entry name" value="Lgt"/>
</dbReference>
<keyword evidence="3 6" id="KW-0812">Transmembrane</keyword>
<dbReference type="GO" id="GO:0042158">
    <property type="term" value="P:lipoprotein biosynthetic process"/>
    <property type="evidence" value="ECO:0007669"/>
    <property type="project" value="InterPro"/>
</dbReference>
<evidence type="ECO:0000256" key="2">
    <source>
        <dbReference type="ARBA" id="ARBA00022679"/>
    </source>
</evidence>
<dbReference type="PANTHER" id="PTHR30589">
    <property type="entry name" value="PROLIPOPROTEIN DIACYLGLYCERYL TRANSFERASE"/>
    <property type="match status" value="1"/>
</dbReference>
<dbReference type="Pfam" id="PF01790">
    <property type="entry name" value="LGT"/>
    <property type="match status" value="1"/>
</dbReference>
<feature type="non-terminal residue" evidence="7">
    <location>
        <position position="157"/>
    </location>
</feature>
<dbReference type="GO" id="GO:0005886">
    <property type="term" value="C:plasma membrane"/>
    <property type="evidence" value="ECO:0007669"/>
    <property type="project" value="InterPro"/>
</dbReference>
<protein>
    <recommendedName>
        <fullName evidence="8">Prolipoprotein diacylglyceryl transferase</fullName>
    </recommendedName>
</protein>
<feature type="transmembrane region" description="Helical" evidence="6">
    <location>
        <begin position="46"/>
        <end position="68"/>
    </location>
</feature>
<gene>
    <name evidence="7" type="ORF">S06H3_51845</name>
</gene>
<evidence type="ECO:0000256" key="4">
    <source>
        <dbReference type="ARBA" id="ARBA00022989"/>
    </source>
</evidence>
<dbReference type="AlphaFoldDB" id="X1PAX8"/>
<feature type="transmembrane region" description="Helical" evidence="6">
    <location>
        <begin position="80"/>
        <end position="103"/>
    </location>
</feature>
<evidence type="ECO:0000256" key="3">
    <source>
        <dbReference type="ARBA" id="ARBA00022692"/>
    </source>
</evidence>
<keyword evidence="2" id="KW-0808">Transferase</keyword>
<name>X1PAX8_9ZZZZ</name>
<accession>X1PAX8</accession>
<evidence type="ECO:0000256" key="1">
    <source>
        <dbReference type="ARBA" id="ARBA00022475"/>
    </source>
</evidence>
<keyword evidence="4 6" id="KW-1133">Transmembrane helix</keyword>
<evidence type="ECO:0000313" key="7">
    <source>
        <dbReference type="EMBL" id="GAI39621.1"/>
    </source>
</evidence>
<comment type="caution">
    <text evidence="7">The sequence shown here is derived from an EMBL/GenBank/DDBJ whole genome shotgun (WGS) entry which is preliminary data.</text>
</comment>
<organism evidence="7">
    <name type="scientific">marine sediment metagenome</name>
    <dbReference type="NCBI Taxonomy" id="412755"/>
    <lineage>
        <taxon>unclassified sequences</taxon>
        <taxon>metagenomes</taxon>
        <taxon>ecological metagenomes</taxon>
    </lineage>
</organism>
<keyword evidence="5 6" id="KW-0472">Membrane</keyword>
<dbReference type="PANTHER" id="PTHR30589:SF0">
    <property type="entry name" value="PHOSPHATIDYLGLYCEROL--PROLIPOPROTEIN DIACYLGLYCERYL TRANSFERASE"/>
    <property type="match status" value="1"/>
</dbReference>
<sequence>MIEIGIDPIAFLSVRWYGIFVTLAIIVIILWLVWQVRRGANLSYETVFTAALVGIPSGIVLARLLHVIDLWDYYSQNLGQIIGGGGLTAYGAVLGAALGIWIYSKFSKLQFGYFADLVAPAVIVAQAVIGRIGCTINGCCYGIEAPTWLPWSVVYTH</sequence>
<evidence type="ECO:0000256" key="5">
    <source>
        <dbReference type="ARBA" id="ARBA00023136"/>
    </source>
</evidence>
<dbReference type="GO" id="GO:0008961">
    <property type="term" value="F:phosphatidylglycerol-prolipoprotein diacylglyceryl transferase activity"/>
    <property type="evidence" value="ECO:0007669"/>
    <property type="project" value="InterPro"/>
</dbReference>
<dbReference type="EMBL" id="BARV01032933">
    <property type="protein sequence ID" value="GAI39621.1"/>
    <property type="molecule type" value="Genomic_DNA"/>
</dbReference>
<feature type="transmembrane region" description="Helical" evidence="6">
    <location>
        <begin position="16"/>
        <end position="34"/>
    </location>
</feature>
<reference evidence="7" key="1">
    <citation type="journal article" date="2014" name="Front. Microbiol.">
        <title>High frequency of phylogenetically diverse reductive dehalogenase-homologous genes in deep subseafloor sedimentary metagenomes.</title>
        <authorList>
            <person name="Kawai M."/>
            <person name="Futagami T."/>
            <person name="Toyoda A."/>
            <person name="Takaki Y."/>
            <person name="Nishi S."/>
            <person name="Hori S."/>
            <person name="Arai W."/>
            <person name="Tsubouchi T."/>
            <person name="Morono Y."/>
            <person name="Uchiyama I."/>
            <person name="Ito T."/>
            <person name="Fujiyama A."/>
            <person name="Inagaki F."/>
            <person name="Takami H."/>
        </authorList>
    </citation>
    <scope>NUCLEOTIDE SEQUENCE</scope>
    <source>
        <strain evidence="7">Expedition CK06-06</strain>
    </source>
</reference>